<organism evidence="2 3">
    <name type="scientific">Clostridium boliviensis</name>
    <dbReference type="NCBI Taxonomy" id="318465"/>
    <lineage>
        <taxon>Bacteria</taxon>
        <taxon>Bacillati</taxon>
        <taxon>Bacillota</taxon>
        <taxon>Clostridia</taxon>
        <taxon>Eubacteriales</taxon>
        <taxon>Clostridiaceae</taxon>
        <taxon>Clostridium</taxon>
    </lineage>
</organism>
<evidence type="ECO:0000313" key="2">
    <source>
        <dbReference type="EMBL" id="MDW2799104.1"/>
    </source>
</evidence>
<evidence type="ECO:0008006" key="4">
    <source>
        <dbReference type="Google" id="ProtNLM"/>
    </source>
</evidence>
<evidence type="ECO:0000256" key="1">
    <source>
        <dbReference type="SAM" id="Phobius"/>
    </source>
</evidence>
<sequence length="311" mass="35156">MMKKICPVCDLPVNEVNYCPRCRRVIRKPVNWEVNYLLNEKRIEINPVMGQPGNQPVAMRPVMNQSDGDKKKSYILPVVLAVFFIAISMTGALISYTVTAVTLDNSYETAVGDDDSGYRDLEEADVIAAGEPCSGYNHFDADGRAIADSMSGFMKEGDYGSKISSEETNSYNYEIEQDNGPVTYYETVKSVYFIPDATDDEEPYEASYEYVDINYDTATGGLHQYVSYLKDTEVSMAYLEQFLRLTEESCGIKAEQSSIPSIMEQVKSRLSHEDGAYILEGIFDINLYFDEDWVQIYVTFNNPETVKNQET</sequence>
<protein>
    <recommendedName>
        <fullName evidence="4">Zinc ribbon domain-containing protein</fullName>
    </recommendedName>
</protein>
<keyword evidence="3" id="KW-1185">Reference proteome</keyword>
<proteinExistence type="predicted"/>
<keyword evidence="1" id="KW-1133">Transmembrane helix</keyword>
<gene>
    <name evidence="2" type="ORF">RZO55_16145</name>
</gene>
<feature type="transmembrane region" description="Helical" evidence="1">
    <location>
        <begin position="74"/>
        <end position="96"/>
    </location>
</feature>
<name>A0ABU4GNA8_9CLOT</name>
<evidence type="ECO:0000313" key="3">
    <source>
        <dbReference type="Proteomes" id="UP001276854"/>
    </source>
</evidence>
<keyword evidence="1" id="KW-0472">Membrane</keyword>
<reference evidence="2 3" key="1">
    <citation type="submission" date="2023-10" db="EMBL/GenBank/DDBJ databases">
        <title>A novel Glycoside Hydrolase 43-Like Enzyme from Clostrdium boliviensis is an Endo-xylanase, and a Candidate for Xylooligosaccharides Production from Different Xylan Substrates.</title>
        <authorList>
            <person name="Alvarez M.T."/>
            <person name="Rocabado-Villegas L.R."/>
            <person name="Salas-Veizaga D.M."/>
            <person name="Linares-Pasten J.A."/>
            <person name="Gudmundsdottir E.E."/>
            <person name="Hreggvidsson G.O."/>
            <person name="Adlercreutz P."/>
            <person name="Nordberg Karlsson E."/>
        </authorList>
    </citation>
    <scope>NUCLEOTIDE SEQUENCE [LARGE SCALE GENOMIC DNA]</scope>
    <source>
        <strain evidence="2 3">E-1</strain>
    </source>
</reference>
<accession>A0ABU4GNA8</accession>
<comment type="caution">
    <text evidence="2">The sequence shown here is derived from an EMBL/GenBank/DDBJ whole genome shotgun (WGS) entry which is preliminary data.</text>
</comment>
<dbReference type="Proteomes" id="UP001276854">
    <property type="component" value="Unassembled WGS sequence"/>
</dbReference>
<dbReference type="EMBL" id="JAWONS010000240">
    <property type="protein sequence ID" value="MDW2799104.1"/>
    <property type="molecule type" value="Genomic_DNA"/>
</dbReference>
<dbReference type="RefSeq" id="WP_318065291.1">
    <property type="nucleotide sequence ID" value="NZ_JAWONS010000240.1"/>
</dbReference>
<keyword evidence="1" id="KW-0812">Transmembrane</keyword>